<dbReference type="AlphaFoldDB" id="A0AAV2IY51"/>
<dbReference type="Proteomes" id="UP001497482">
    <property type="component" value="Chromosome 10"/>
</dbReference>
<name>A0AAV2IY51_KNICA</name>
<sequence>MGRWGRAGATLITCLGCLCSCTCPPHLMVPLHLERPSRSAIKALEPTAERGASLYLLPAAPVSAEDWVVASGEMDVRPDAYYTLGAAQKAGQGTSSIICLHSPLICPEQIIRL</sequence>
<dbReference type="EMBL" id="OZ035832">
    <property type="protein sequence ID" value="CAL1570167.1"/>
    <property type="molecule type" value="Genomic_DNA"/>
</dbReference>
<gene>
    <name evidence="2" type="ORF">KC01_LOCUS2502</name>
</gene>
<evidence type="ECO:0000313" key="3">
    <source>
        <dbReference type="Proteomes" id="UP001497482"/>
    </source>
</evidence>
<reference evidence="2 3" key="1">
    <citation type="submission" date="2024-04" db="EMBL/GenBank/DDBJ databases">
        <authorList>
            <person name="Waldvogel A.-M."/>
            <person name="Schoenle A."/>
        </authorList>
    </citation>
    <scope>NUCLEOTIDE SEQUENCE [LARGE SCALE GENOMIC DNA]</scope>
</reference>
<evidence type="ECO:0000313" key="2">
    <source>
        <dbReference type="EMBL" id="CAL1570167.1"/>
    </source>
</evidence>
<feature type="signal peptide" evidence="1">
    <location>
        <begin position="1"/>
        <end position="20"/>
    </location>
</feature>
<evidence type="ECO:0000256" key="1">
    <source>
        <dbReference type="SAM" id="SignalP"/>
    </source>
</evidence>
<protein>
    <submittedName>
        <fullName evidence="2">Uncharacterized protein</fullName>
    </submittedName>
</protein>
<keyword evidence="3" id="KW-1185">Reference proteome</keyword>
<feature type="chain" id="PRO_5043976865" evidence="1">
    <location>
        <begin position="21"/>
        <end position="113"/>
    </location>
</feature>
<keyword evidence="1" id="KW-0732">Signal</keyword>
<accession>A0AAV2IY51</accession>
<proteinExistence type="predicted"/>
<organism evidence="2 3">
    <name type="scientific">Knipowitschia caucasica</name>
    <name type="common">Caucasian dwarf goby</name>
    <name type="synonym">Pomatoschistus caucasicus</name>
    <dbReference type="NCBI Taxonomy" id="637954"/>
    <lineage>
        <taxon>Eukaryota</taxon>
        <taxon>Metazoa</taxon>
        <taxon>Chordata</taxon>
        <taxon>Craniata</taxon>
        <taxon>Vertebrata</taxon>
        <taxon>Euteleostomi</taxon>
        <taxon>Actinopterygii</taxon>
        <taxon>Neopterygii</taxon>
        <taxon>Teleostei</taxon>
        <taxon>Neoteleostei</taxon>
        <taxon>Acanthomorphata</taxon>
        <taxon>Gobiaria</taxon>
        <taxon>Gobiiformes</taxon>
        <taxon>Gobioidei</taxon>
        <taxon>Gobiidae</taxon>
        <taxon>Gobiinae</taxon>
        <taxon>Knipowitschia</taxon>
    </lineage>
</organism>